<name>A0A9X1VKN7_9FLAO</name>
<dbReference type="EMBL" id="JAKQYM010000001">
    <property type="protein sequence ID" value="MCI2227916.1"/>
    <property type="molecule type" value="Genomic_DNA"/>
</dbReference>
<keyword evidence="4 6" id="KW-1133">Transmembrane helix</keyword>
<keyword evidence="5 6" id="KW-0472">Membrane</keyword>
<feature type="transmembrane region" description="Helical" evidence="6">
    <location>
        <begin position="123"/>
        <end position="147"/>
    </location>
</feature>
<evidence type="ECO:0000313" key="7">
    <source>
        <dbReference type="EMBL" id="MCI2227916.1"/>
    </source>
</evidence>
<keyword evidence="8" id="KW-1185">Reference proteome</keyword>
<comment type="subcellular location">
    <subcellularLocation>
        <location evidence="1">Cell membrane</location>
        <topology evidence="1">Multi-pass membrane protein</topology>
    </subcellularLocation>
</comment>
<proteinExistence type="predicted"/>
<accession>A0A9X1VKN7</accession>
<feature type="transmembrane region" description="Helical" evidence="6">
    <location>
        <begin position="236"/>
        <end position="260"/>
    </location>
</feature>
<feature type="transmembrane region" description="Helical" evidence="6">
    <location>
        <begin position="58"/>
        <end position="80"/>
    </location>
</feature>
<dbReference type="RefSeq" id="WP_242177035.1">
    <property type="nucleotide sequence ID" value="NZ_JAKQYM010000001.1"/>
</dbReference>
<gene>
    <name evidence="7" type="ORF">MC378_01970</name>
</gene>
<dbReference type="GO" id="GO:0005886">
    <property type="term" value="C:plasma membrane"/>
    <property type="evidence" value="ECO:0007669"/>
    <property type="project" value="UniProtKB-SubCell"/>
</dbReference>
<dbReference type="NCBIfam" id="TIGR00765">
    <property type="entry name" value="yihY_not_rbn"/>
    <property type="match status" value="1"/>
</dbReference>
<dbReference type="Proteomes" id="UP001139369">
    <property type="component" value="Unassembled WGS sequence"/>
</dbReference>
<dbReference type="InterPro" id="IPR017039">
    <property type="entry name" value="Virul_fac_BrkB"/>
</dbReference>
<feature type="transmembrane region" description="Helical" evidence="6">
    <location>
        <begin position="159"/>
        <end position="183"/>
    </location>
</feature>
<comment type="caution">
    <text evidence="7">The sequence shown here is derived from an EMBL/GenBank/DDBJ whole genome shotgun (WGS) entry which is preliminary data.</text>
</comment>
<feature type="transmembrane region" description="Helical" evidence="6">
    <location>
        <begin position="203"/>
        <end position="224"/>
    </location>
</feature>
<evidence type="ECO:0000256" key="5">
    <source>
        <dbReference type="ARBA" id="ARBA00023136"/>
    </source>
</evidence>
<organism evidence="7 8">
    <name type="scientific">Polaribacter marinus</name>
    <dbReference type="NCBI Taxonomy" id="2916838"/>
    <lineage>
        <taxon>Bacteria</taxon>
        <taxon>Pseudomonadati</taxon>
        <taxon>Bacteroidota</taxon>
        <taxon>Flavobacteriia</taxon>
        <taxon>Flavobacteriales</taxon>
        <taxon>Flavobacteriaceae</taxon>
    </lineage>
</organism>
<dbReference type="AlphaFoldDB" id="A0A9X1VKN7"/>
<reference evidence="7" key="1">
    <citation type="submission" date="2022-02" db="EMBL/GenBank/DDBJ databases">
        <title>Polaribacter sp. MSW13, isolated from seawater.</title>
        <authorList>
            <person name="Kristyanto S."/>
            <person name="Jung J."/>
            <person name="Jeon C.O."/>
        </authorList>
    </citation>
    <scope>NUCLEOTIDE SEQUENCE</scope>
    <source>
        <strain evidence="7">MSW13</strain>
    </source>
</reference>
<keyword evidence="2" id="KW-1003">Cell membrane</keyword>
<dbReference type="Pfam" id="PF03631">
    <property type="entry name" value="Virul_fac_BrkB"/>
    <property type="match status" value="1"/>
</dbReference>
<keyword evidence="3 6" id="KW-0812">Transmembrane</keyword>
<dbReference type="PANTHER" id="PTHR30213:SF0">
    <property type="entry name" value="UPF0761 MEMBRANE PROTEIN YIHY"/>
    <property type="match status" value="1"/>
</dbReference>
<evidence type="ECO:0000256" key="2">
    <source>
        <dbReference type="ARBA" id="ARBA00022475"/>
    </source>
</evidence>
<feature type="transmembrane region" description="Helical" evidence="6">
    <location>
        <begin position="272"/>
        <end position="293"/>
    </location>
</feature>
<evidence type="ECO:0000256" key="3">
    <source>
        <dbReference type="ARBA" id="ARBA00022692"/>
    </source>
</evidence>
<evidence type="ECO:0000256" key="4">
    <source>
        <dbReference type="ARBA" id="ARBA00022989"/>
    </source>
</evidence>
<sequence>MTKEIEDKLEKIPVVNLLVRFGKGIKIPGLQGMSLYDVIEMYIIGIVKGALTTRAGGIAFSFFMAVFPFMLFILTLIPYIPIEGFQEGLFSFIKEILPPQTFEAVNTVLGDIINNQYGGLLSFGFLLSIFLMTNGVNAIFGGFEYSYHVKEFRNVFKAYFISLGVSLLMSLFLIVTITTLILYQVALSKIDENGWLNTSDLNLFYIGKSFLFLVMIFTVVSLLFRYGTKQGKETKFFSAGAILTTVVSLFTFYLFGIYVVKFAQYNQLYGSIGTLLILMLFVWLNAIILLLGFELNASLYSLRQRNKTFTTPKKL</sequence>
<evidence type="ECO:0000256" key="1">
    <source>
        <dbReference type="ARBA" id="ARBA00004651"/>
    </source>
</evidence>
<protein>
    <submittedName>
        <fullName evidence="7">YihY/virulence factor BrkB family protein</fullName>
    </submittedName>
</protein>
<evidence type="ECO:0000313" key="8">
    <source>
        <dbReference type="Proteomes" id="UP001139369"/>
    </source>
</evidence>
<evidence type="ECO:0000256" key="6">
    <source>
        <dbReference type="SAM" id="Phobius"/>
    </source>
</evidence>
<dbReference type="PANTHER" id="PTHR30213">
    <property type="entry name" value="INNER MEMBRANE PROTEIN YHJD"/>
    <property type="match status" value="1"/>
</dbReference>
<dbReference type="PIRSF" id="PIRSF035875">
    <property type="entry name" value="RNase_BN"/>
    <property type="match status" value="1"/>
</dbReference>